<evidence type="ECO:0000256" key="4">
    <source>
        <dbReference type="ARBA" id="ARBA00022989"/>
    </source>
</evidence>
<reference evidence="9 10" key="1">
    <citation type="submission" date="2020-12" db="EMBL/GenBank/DDBJ databases">
        <title>Aureibaculum luteum sp. nov. and Aureibaculum flavum sp. nov., novel members of the family Flavobacteriaceae isolated from Antarctic intertidal sediments.</title>
        <authorList>
            <person name="He X."/>
            <person name="Zhang X."/>
        </authorList>
    </citation>
    <scope>NUCLEOTIDE SEQUENCE [LARGE SCALE GENOMIC DNA]</scope>
    <source>
        <strain evidence="9 10">A20</strain>
    </source>
</reference>
<keyword evidence="4 7" id="KW-1133">Transmembrane helix</keyword>
<dbReference type="Pfam" id="PF01618">
    <property type="entry name" value="MotA_ExbB"/>
    <property type="match status" value="1"/>
</dbReference>
<name>A0ABS0WQ15_9FLAO</name>
<keyword evidence="5 7" id="KW-0472">Membrane</keyword>
<keyword evidence="2" id="KW-1003">Cell membrane</keyword>
<evidence type="ECO:0000256" key="2">
    <source>
        <dbReference type="ARBA" id="ARBA00022475"/>
    </source>
</evidence>
<evidence type="ECO:0000256" key="3">
    <source>
        <dbReference type="ARBA" id="ARBA00022692"/>
    </source>
</evidence>
<evidence type="ECO:0000256" key="1">
    <source>
        <dbReference type="ARBA" id="ARBA00004651"/>
    </source>
</evidence>
<feature type="domain" description="MotA/TolQ/ExbB proton channel" evidence="8">
    <location>
        <begin position="38"/>
        <end position="101"/>
    </location>
</feature>
<evidence type="ECO:0000259" key="8">
    <source>
        <dbReference type="Pfam" id="PF01618"/>
    </source>
</evidence>
<dbReference type="RefSeq" id="WP_198840783.1">
    <property type="nucleotide sequence ID" value="NZ_JAEHFJ010000003.1"/>
</dbReference>
<dbReference type="InterPro" id="IPR002898">
    <property type="entry name" value="MotA_ExbB_proton_chnl"/>
</dbReference>
<comment type="subcellular location">
    <subcellularLocation>
        <location evidence="1">Cell membrane</location>
        <topology evidence="1">Multi-pass membrane protein</topology>
    </subcellularLocation>
    <subcellularLocation>
        <location evidence="6">Membrane</location>
        <topology evidence="6">Multi-pass membrane protein</topology>
    </subcellularLocation>
</comment>
<keyword evidence="6" id="KW-0653">Protein transport</keyword>
<accession>A0ABS0WQ15</accession>
<evidence type="ECO:0000313" key="10">
    <source>
        <dbReference type="Proteomes" id="UP000623301"/>
    </source>
</evidence>
<comment type="similarity">
    <text evidence="6">Belongs to the exbB/tolQ family.</text>
</comment>
<comment type="caution">
    <text evidence="9">The sequence shown here is derived from an EMBL/GenBank/DDBJ whole genome shotgun (WGS) entry which is preliminary data.</text>
</comment>
<organism evidence="9 10">
    <name type="scientific">Aureibaculum flavum</name>
    <dbReference type="NCBI Taxonomy" id="2795986"/>
    <lineage>
        <taxon>Bacteria</taxon>
        <taxon>Pseudomonadati</taxon>
        <taxon>Bacteroidota</taxon>
        <taxon>Flavobacteriia</taxon>
        <taxon>Flavobacteriales</taxon>
        <taxon>Flavobacteriaceae</taxon>
        <taxon>Aureibaculum</taxon>
    </lineage>
</organism>
<evidence type="ECO:0000256" key="7">
    <source>
        <dbReference type="SAM" id="Phobius"/>
    </source>
</evidence>
<keyword evidence="6" id="KW-0813">Transport</keyword>
<evidence type="ECO:0000256" key="6">
    <source>
        <dbReference type="RuleBase" id="RU004057"/>
    </source>
</evidence>
<evidence type="ECO:0000313" key="9">
    <source>
        <dbReference type="EMBL" id="MBJ2174021.1"/>
    </source>
</evidence>
<gene>
    <name evidence="9" type="ORF">JBL43_07220</name>
</gene>
<dbReference type="Proteomes" id="UP000623301">
    <property type="component" value="Unassembled WGS sequence"/>
</dbReference>
<feature type="transmembrane region" description="Helical" evidence="7">
    <location>
        <begin position="90"/>
        <end position="115"/>
    </location>
</feature>
<sequence length="117" mass="12693">MSVLFDRLNEGGAFFMYPLLLILILVIVLIVKGLLKKEYSEKTIKLISSITLFALVWGFLGQLIGMIGGFDAIDSIDTISPAVLAGGLKISLLPPVFGTVVFLIGRLGIIALTWIKK</sequence>
<keyword evidence="10" id="KW-1185">Reference proteome</keyword>
<feature type="transmembrane region" description="Helical" evidence="7">
    <location>
        <begin position="12"/>
        <end position="35"/>
    </location>
</feature>
<keyword evidence="3 7" id="KW-0812">Transmembrane</keyword>
<dbReference type="EMBL" id="JAEHFJ010000003">
    <property type="protein sequence ID" value="MBJ2174021.1"/>
    <property type="molecule type" value="Genomic_DNA"/>
</dbReference>
<evidence type="ECO:0000256" key="5">
    <source>
        <dbReference type="ARBA" id="ARBA00023136"/>
    </source>
</evidence>
<proteinExistence type="inferred from homology"/>
<feature type="transmembrane region" description="Helical" evidence="7">
    <location>
        <begin position="47"/>
        <end position="70"/>
    </location>
</feature>
<protein>
    <submittedName>
        <fullName evidence="9">MotA/TolQ/ExbB proton channel family protein</fullName>
    </submittedName>
</protein>